<gene>
    <name evidence="3" type="ORF">NPX13_g1799</name>
</gene>
<dbReference type="AlphaFoldDB" id="A0A9W8NKF2"/>
<dbReference type="Proteomes" id="UP001148614">
    <property type="component" value="Unassembled WGS sequence"/>
</dbReference>
<dbReference type="CDD" id="cd04301">
    <property type="entry name" value="NAT_SF"/>
    <property type="match status" value="1"/>
</dbReference>
<evidence type="ECO:0000256" key="1">
    <source>
        <dbReference type="ARBA" id="ARBA00022679"/>
    </source>
</evidence>
<sequence>MYSIRRHRPGDMGLIIHQHAILYEQSVGWGPSFEADVARTTLDFLDNFDSDLERVFIVESAETSKFLGSAAVFKHRKEVSTAQLRLLLVDPTVRGAGLGAKLIDECVRFARECGYAKILLWTYDALGGARRLYHRAGFRVIASTEENEYWGVKMSLETWELALSGADGQST</sequence>
<dbReference type="Pfam" id="PF00583">
    <property type="entry name" value="Acetyltransf_1"/>
    <property type="match status" value="1"/>
</dbReference>
<dbReference type="InterPro" id="IPR000182">
    <property type="entry name" value="GNAT_dom"/>
</dbReference>
<feature type="domain" description="N-acetyltransferase" evidence="2">
    <location>
        <begin position="2"/>
        <end position="159"/>
    </location>
</feature>
<dbReference type="PANTHER" id="PTHR13947:SF37">
    <property type="entry name" value="LD18367P"/>
    <property type="match status" value="1"/>
</dbReference>
<evidence type="ECO:0000313" key="3">
    <source>
        <dbReference type="EMBL" id="KAJ3578763.1"/>
    </source>
</evidence>
<name>A0A9W8NKF2_9PEZI</name>
<dbReference type="SUPFAM" id="SSF55729">
    <property type="entry name" value="Acyl-CoA N-acyltransferases (Nat)"/>
    <property type="match status" value="1"/>
</dbReference>
<keyword evidence="1" id="KW-0808">Transferase</keyword>
<dbReference type="VEuPathDB" id="FungiDB:F4678DRAFT_481464"/>
<dbReference type="EMBL" id="JANPWZ010000173">
    <property type="protein sequence ID" value="KAJ3578763.1"/>
    <property type="molecule type" value="Genomic_DNA"/>
</dbReference>
<protein>
    <recommendedName>
        <fullName evidence="2">N-acetyltransferase domain-containing protein</fullName>
    </recommendedName>
</protein>
<proteinExistence type="predicted"/>
<dbReference type="InterPro" id="IPR016181">
    <property type="entry name" value="Acyl_CoA_acyltransferase"/>
</dbReference>
<accession>A0A9W8NKF2</accession>
<dbReference type="Gene3D" id="3.40.630.30">
    <property type="match status" value="1"/>
</dbReference>
<dbReference type="GO" id="GO:0008080">
    <property type="term" value="F:N-acetyltransferase activity"/>
    <property type="evidence" value="ECO:0007669"/>
    <property type="project" value="InterPro"/>
</dbReference>
<dbReference type="PANTHER" id="PTHR13947">
    <property type="entry name" value="GNAT FAMILY N-ACETYLTRANSFERASE"/>
    <property type="match status" value="1"/>
</dbReference>
<organism evidence="3 4">
    <name type="scientific">Xylaria arbuscula</name>
    <dbReference type="NCBI Taxonomy" id="114810"/>
    <lineage>
        <taxon>Eukaryota</taxon>
        <taxon>Fungi</taxon>
        <taxon>Dikarya</taxon>
        <taxon>Ascomycota</taxon>
        <taxon>Pezizomycotina</taxon>
        <taxon>Sordariomycetes</taxon>
        <taxon>Xylariomycetidae</taxon>
        <taxon>Xylariales</taxon>
        <taxon>Xylariaceae</taxon>
        <taxon>Xylaria</taxon>
    </lineage>
</organism>
<reference evidence="3" key="1">
    <citation type="submission" date="2022-07" db="EMBL/GenBank/DDBJ databases">
        <title>Genome Sequence of Xylaria arbuscula.</title>
        <authorList>
            <person name="Buettner E."/>
        </authorList>
    </citation>
    <scope>NUCLEOTIDE SEQUENCE</scope>
    <source>
        <strain evidence="3">VT107</strain>
    </source>
</reference>
<evidence type="ECO:0000313" key="4">
    <source>
        <dbReference type="Proteomes" id="UP001148614"/>
    </source>
</evidence>
<dbReference type="InterPro" id="IPR050769">
    <property type="entry name" value="NAT_camello-type"/>
</dbReference>
<keyword evidence="4" id="KW-1185">Reference proteome</keyword>
<dbReference type="PROSITE" id="PS51186">
    <property type="entry name" value="GNAT"/>
    <property type="match status" value="1"/>
</dbReference>
<comment type="caution">
    <text evidence="3">The sequence shown here is derived from an EMBL/GenBank/DDBJ whole genome shotgun (WGS) entry which is preliminary data.</text>
</comment>
<evidence type="ECO:0000259" key="2">
    <source>
        <dbReference type="PROSITE" id="PS51186"/>
    </source>
</evidence>